<dbReference type="AlphaFoldDB" id="A0ABD2YU62"/>
<evidence type="ECO:0000313" key="4">
    <source>
        <dbReference type="EMBL" id="KAL3510473.1"/>
    </source>
</evidence>
<dbReference type="InterPro" id="IPR004332">
    <property type="entry name" value="Transposase_MuDR"/>
</dbReference>
<protein>
    <recommendedName>
        <fullName evidence="6">Transposase MuDR plant domain-containing protein</fullName>
    </recommendedName>
</protein>
<evidence type="ECO:0000313" key="5">
    <source>
        <dbReference type="Proteomes" id="UP001630127"/>
    </source>
</evidence>
<dbReference type="Pfam" id="PF10551">
    <property type="entry name" value="MULE"/>
    <property type="match status" value="1"/>
</dbReference>
<sequence length="643" mass="74542">MEDDMVDMAAIGKQNRSIELYITQANNIAFLDSEVGQLGEIAEGDNEDSKGDSGSFNGEEFHDSDYDFCKDDDDDVIYNQSVATADRDLSIVLGIKEVGHEEQGIEEPEQHEPHEAGQKHKHVKATDACDVNIFHGEQIQVNEESEFLNSDELNSIYSFSDEEVRPTSRFLLFRPETDMEDPNLYVGLQFSSKNEFKEAVENHAVKWGKEFRWKKNDSIRMRAVCQANNCSWFVFASKMADSDIFVIKTMGPPHQCGRTFYHKRVTSTFLSKTYVEFLRLNRKVTVEAFQEKVHRELNTNITRHQVYKTFQKAKILIYGKYMKQYSKIWDYYEELLKKNLGSIVDIVTTVDEISGKERIQRMYICFEALKMGFREGCRPVVGVDGCHLRGPHPSILLTAVGIDPNDCIYPIAYAVVEIENKNSWRWFIEHLKSLCMLVQGLGSAIHEILPRIEHRHCVRHLHNNFKKLHPGDSLKARVWACARSTYRKRFDNEMESLKQYDEEAHKWLTENTSPYHWSRSHFRTIPKCDILLNNLCESFNREEPESFVNQCYLKDAYVRAYEPAIEPINGPNAWPNSKKDPIHAPKKGHRVRKCPQRLTKEAEMQHMQVGESNVQAEMAYMQAEESNMQAEMTSILPEVQRIH</sequence>
<accession>A0ABD2YU62</accession>
<feature type="region of interest" description="Disordered" evidence="1">
    <location>
        <begin position="571"/>
        <end position="592"/>
    </location>
</feature>
<feature type="domain" description="Transposase MuDR plant" evidence="2">
    <location>
        <begin position="184"/>
        <end position="247"/>
    </location>
</feature>
<gene>
    <name evidence="4" type="ORF">ACH5RR_029874</name>
</gene>
<dbReference type="PANTHER" id="PTHR31973">
    <property type="entry name" value="POLYPROTEIN, PUTATIVE-RELATED"/>
    <property type="match status" value="1"/>
</dbReference>
<dbReference type="EMBL" id="JBJUIK010000012">
    <property type="protein sequence ID" value="KAL3510473.1"/>
    <property type="molecule type" value="Genomic_DNA"/>
</dbReference>
<evidence type="ECO:0000259" key="2">
    <source>
        <dbReference type="Pfam" id="PF03108"/>
    </source>
</evidence>
<keyword evidence="5" id="KW-1185">Reference proteome</keyword>
<feature type="region of interest" description="Disordered" evidence="1">
    <location>
        <begin position="42"/>
        <end position="65"/>
    </location>
</feature>
<dbReference type="Pfam" id="PF03108">
    <property type="entry name" value="DBD_Tnp_Mut"/>
    <property type="match status" value="1"/>
</dbReference>
<comment type="caution">
    <text evidence="4">The sequence shown here is derived from an EMBL/GenBank/DDBJ whole genome shotgun (WGS) entry which is preliminary data.</text>
</comment>
<evidence type="ECO:0000259" key="3">
    <source>
        <dbReference type="Pfam" id="PF10551"/>
    </source>
</evidence>
<evidence type="ECO:0008006" key="6">
    <source>
        <dbReference type="Google" id="ProtNLM"/>
    </source>
</evidence>
<dbReference type="InterPro" id="IPR018289">
    <property type="entry name" value="MULE_transposase_dom"/>
</dbReference>
<organism evidence="4 5">
    <name type="scientific">Cinchona calisaya</name>
    <dbReference type="NCBI Taxonomy" id="153742"/>
    <lineage>
        <taxon>Eukaryota</taxon>
        <taxon>Viridiplantae</taxon>
        <taxon>Streptophyta</taxon>
        <taxon>Embryophyta</taxon>
        <taxon>Tracheophyta</taxon>
        <taxon>Spermatophyta</taxon>
        <taxon>Magnoliopsida</taxon>
        <taxon>eudicotyledons</taxon>
        <taxon>Gunneridae</taxon>
        <taxon>Pentapetalae</taxon>
        <taxon>asterids</taxon>
        <taxon>lamiids</taxon>
        <taxon>Gentianales</taxon>
        <taxon>Rubiaceae</taxon>
        <taxon>Cinchonoideae</taxon>
        <taxon>Cinchoneae</taxon>
        <taxon>Cinchona</taxon>
    </lineage>
</organism>
<feature type="compositionally biased region" description="Basic and acidic residues" evidence="1">
    <location>
        <begin position="101"/>
        <end position="118"/>
    </location>
</feature>
<feature type="region of interest" description="Disordered" evidence="1">
    <location>
        <begin position="101"/>
        <end position="121"/>
    </location>
</feature>
<feature type="domain" description="MULE transposase" evidence="3">
    <location>
        <begin position="380"/>
        <end position="464"/>
    </location>
</feature>
<name>A0ABD2YU62_9GENT</name>
<proteinExistence type="predicted"/>
<dbReference type="PANTHER" id="PTHR31973:SF199">
    <property type="entry name" value="SWIM-TYPE DOMAIN-CONTAINING PROTEIN"/>
    <property type="match status" value="1"/>
</dbReference>
<evidence type="ECO:0000256" key="1">
    <source>
        <dbReference type="SAM" id="MobiDB-lite"/>
    </source>
</evidence>
<reference evidence="4 5" key="1">
    <citation type="submission" date="2024-11" db="EMBL/GenBank/DDBJ databases">
        <title>A near-complete genome assembly of Cinchona calisaya.</title>
        <authorList>
            <person name="Lian D.C."/>
            <person name="Zhao X.W."/>
            <person name="Wei L."/>
        </authorList>
    </citation>
    <scope>NUCLEOTIDE SEQUENCE [LARGE SCALE GENOMIC DNA]</scope>
    <source>
        <tissue evidence="4">Nenye</tissue>
    </source>
</reference>
<dbReference type="Proteomes" id="UP001630127">
    <property type="component" value="Unassembled WGS sequence"/>
</dbReference>